<protein>
    <submittedName>
        <fullName evidence="2">24355_t:CDS:1</fullName>
    </submittedName>
</protein>
<evidence type="ECO:0000313" key="3">
    <source>
        <dbReference type="Proteomes" id="UP000789901"/>
    </source>
</evidence>
<evidence type="ECO:0000313" key="2">
    <source>
        <dbReference type="EMBL" id="CAG8815708.1"/>
    </source>
</evidence>
<dbReference type="EMBL" id="CAJVQB010030545">
    <property type="protein sequence ID" value="CAG8815708.1"/>
    <property type="molecule type" value="Genomic_DNA"/>
</dbReference>
<reference evidence="2 3" key="1">
    <citation type="submission" date="2021-06" db="EMBL/GenBank/DDBJ databases">
        <authorList>
            <person name="Kallberg Y."/>
            <person name="Tangrot J."/>
            <person name="Rosling A."/>
        </authorList>
    </citation>
    <scope>NUCLEOTIDE SEQUENCE [LARGE SCALE GENOMIC DNA]</scope>
    <source>
        <strain evidence="2 3">120-4 pot B 10/14</strain>
    </source>
</reference>
<keyword evidence="3" id="KW-1185">Reference proteome</keyword>
<comment type="caution">
    <text evidence="2">The sequence shown here is derived from an EMBL/GenBank/DDBJ whole genome shotgun (WGS) entry which is preliminary data.</text>
</comment>
<feature type="region of interest" description="Disordered" evidence="1">
    <location>
        <begin position="1"/>
        <end position="21"/>
    </location>
</feature>
<proteinExistence type="predicted"/>
<name>A0ABN7W5M8_GIGMA</name>
<gene>
    <name evidence="2" type="ORF">GMARGA_LOCUS26359</name>
</gene>
<sequence>VPLKKSKSRLDDTNEDDLSVNTTDPMVKLDRIKQFVDLVQLENREAKR</sequence>
<dbReference type="Proteomes" id="UP000789901">
    <property type="component" value="Unassembled WGS sequence"/>
</dbReference>
<evidence type="ECO:0000256" key="1">
    <source>
        <dbReference type="SAM" id="MobiDB-lite"/>
    </source>
</evidence>
<feature type="non-terminal residue" evidence="2">
    <location>
        <position position="1"/>
    </location>
</feature>
<accession>A0ABN7W5M8</accession>
<organism evidence="2 3">
    <name type="scientific">Gigaspora margarita</name>
    <dbReference type="NCBI Taxonomy" id="4874"/>
    <lineage>
        <taxon>Eukaryota</taxon>
        <taxon>Fungi</taxon>
        <taxon>Fungi incertae sedis</taxon>
        <taxon>Mucoromycota</taxon>
        <taxon>Glomeromycotina</taxon>
        <taxon>Glomeromycetes</taxon>
        <taxon>Diversisporales</taxon>
        <taxon>Gigasporaceae</taxon>
        <taxon>Gigaspora</taxon>
    </lineage>
</organism>